<dbReference type="InterPro" id="IPR012919">
    <property type="entry name" value="SUN_dom"/>
</dbReference>
<feature type="domain" description="SUN" evidence="7">
    <location>
        <begin position="300"/>
        <end position="478"/>
    </location>
</feature>
<evidence type="ECO:0000256" key="5">
    <source>
        <dbReference type="SAM" id="MobiDB-lite"/>
    </source>
</evidence>
<dbReference type="EMBL" id="LK023317">
    <property type="protein sequence ID" value="CDS05534.1"/>
    <property type="molecule type" value="Genomic_DNA"/>
</dbReference>
<evidence type="ECO:0000256" key="2">
    <source>
        <dbReference type="ARBA" id="ARBA00022692"/>
    </source>
</evidence>
<keyword evidence="4 6" id="KW-0472">Membrane</keyword>
<dbReference type="PROSITE" id="PS51469">
    <property type="entry name" value="SUN"/>
    <property type="match status" value="1"/>
</dbReference>
<dbReference type="PANTHER" id="PTHR12911:SF8">
    <property type="entry name" value="KLAROID PROTEIN-RELATED"/>
    <property type="match status" value="1"/>
</dbReference>
<keyword evidence="3 6" id="KW-1133">Transmembrane helix</keyword>
<gene>
    <name evidence="8" type="ORF">LRAMOSA08062</name>
</gene>
<feature type="transmembrane region" description="Helical" evidence="6">
    <location>
        <begin position="157"/>
        <end position="175"/>
    </location>
</feature>
<evidence type="ECO:0000256" key="6">
    <source>
        <dbReference type="SAM" id="Phobius"/>
    </source>
</evidence>
<evidence type="ECO:0000259" key="7">
    <source>
        <dbReference type="PROSITE" id="PS51469"/>
    </source>
</evidence>
<evidence type="ECO:0000313" key="8">
    <source>
        <dbReference type="EMBL" id="CDS05534.1"/>
    </source>
</evidence>
<evidence type="ECO:0000256" key="4">
    <source>
        <dbReference type="ARBA" id="ARBA00023136"/>
    </source>
</evidence>
<feature type="region of interest" description="Disordered" evidence="5">
    <location>
        <begin position="1"/>
        <end position="20"/>
    </location>
</feature>
<name>A0A077WEF6_9FUNG</name>
<feature type="transmembrane region" description="Helical" evidence="6">
    <location>
        <begin position="111"/>
        <end position="130"/>
    </location>
</feature>
<dbReference type="InterPro" id="IPR045119">
    <property type="entry name" value="SUN1-5"/>
</dbReference>
<protein>
    <recommendedName>
        <fullName evidence="7">SUN domain-containing protein</fullName>
    </recommendedName>
</protein>
<feature type="compositionally biased region" description="Pro residues" evidence="5">
    <location>
        <begin position="10"/>
        <end position="20"/>
    </location>
</feature>
<reference evidence="8" key="1">
    <citation type="journal article" date="2014" name="Genome Announc.">
        <title>De novo whole-genome sequence and genome annotation of Lichtheimia ramosa.</title>
        <authorList>
            <person name="Linde J."/>
            <person name="Schwartze V."/>
            <person name="Binder U."/>
            <person name="Lass-Florl C."/>
            <person name="Voigt K."/>
            <person name="Horn F."/>
        </authorList>
    </citation>
    <scope>NUCLEOTIDE SEQUENCE</scope>
    <source>
        <strain evidence="8">JMRC FSU:6197</strain>
    </source>
</reference>
<dbReference type="GO" id="GO:0005635">
    <property type="term" value="C:nuclear envelope"/>
    <property type="evidence" value="ECO:0007669"/>
    <property type="project" value="TreeGrafter"/>
</dbReference>
<dbReference type="AlphaFoldDB" id="A0A077WEF6"/>
<dbReference type="Pfam" id="PF07738">
    <property type="entry name" value="Sad1_UNC"/>
    <property type="match status" value="1"/>
</dbReference>
<organism evidence="8">
    <name type="scientific">Lichtheimia ramosa</name>
    <dbReference type="NCBI Taxonomy" id="688394"/>
    <lineage>
        <taxon>Eukaryota</taxon>
        <taxon>Fungi</taxon>
        <taxon>Fungi incertae sedis</taxon>
        <taxon>Mucoromycota</taxon>
        <taxon>Mucoromycotina</taxon>
        <taxon>Mucoromycetes</taxon>
        <taxon>Mucorales</taxon>
        <taxon>Lichtheimiaceae</taxon>
        <taxon>Lichtheimia</taxon>
    </lineage>
</organism>
<proteinExistence type="predicted"/>
<dbReference type="PANTHER" id="PTHR12911">
    <property type="entry name" value="SAD1/UNC-84-LIKE PROTEIN-RELATED"/>
    <property type="match status" value="1"/>
</dbReference>
<comment type="subcellular location">
    <subcellularLocation>
        <location evidence="1">Membrane</location>
    </subcellularLocation>
</comment>
<dbReference type="OrthoDB" id="342281at2759"/>
<accession>A0A077WEF6</accession>
<dbReference type="GO" id="GO:0043495">
    <property type="term" value="F:protein-membrane adaptor activity"/>
    <property type="evidence" value="ECO:0007669"/>
    <property type="project" value="TreeGrafter"/>
</dbReference>
<evidence type="ECO:0000256" key="3">
    <source>
        <dbReference type="ARBA" id="ARBA00022989"/>
    </source>
</evidence>
<keyword evidence="2 6" id="KW-0812">Transmembrane</keyword>
<evidence type="ECO:0000256" key="1">
    <source>
        <dbReference type="ARBA" id="ARBA00004370"/>
    </source>
</evidence>
<dbReference type="GO" id="GO:0016020">
    <property type="term" value="C:membrane"/>
    <property type="evidence" value="ECO:0007669"/>
    <property type="project" value="UniProtKB-SubCell"/>
</dbReference>
<sequence length="478" mass="54037">MSSHNSGGIPPAPPGSPPGSPILDNRELEVWFRLMFLTRAFQFLLVFVQEKCRLVINFISDADDQEMLQQEENVLLEVWKTITLQVKTGLLLFIFILKEMVLSVFGYIDLIFISILANFGIFLIKILGCWRDRNYVNPQRMFLVRTMETQAGRARVAIRRVAAMFAFLLMIPFVHESIMNMAENTLEVIQDNVMSSFGHMWYSSKIPKAIEWEEGMEKTIYTDDTVSMIPFTPFSSSLEPEDMPSSQGSSSQCMASQWPYWLPMFNPNAALCKACHSFISNGGCDQSKDDLADFALATLGSRVLTGLTSPTLDDGEEDKGLLSMLFKRPVIKPRAPSPLIALMPWQHPGECWPMAGQHGSIGVELRQPVSVKAISVDYLGQYQSSNMASAPGDFEVWGLIKFDDNRSWKYPWDSLASVVDNDVLYLGRYMYDITKSLSVQTFELKSPTPPIKAVIFRFLSNWGNNDYTCIYRVRVHGA</sequence>
<dbReference type="Gene3D" id="2.60.120.260">
    <property type="entry name" value="Galactose-binding domain-like"/>
    <property type="match status" value="1"/>
</dbReference>